<dbReference type="Proteomes" id="UP000653002">
    <property type="component" value="Unassembled WGS sequence"/>
</dbReference>
<dbReference type="AlphaFoldDB" id="A0A0U5FE69"/>
<evidence type="ECO:0000313" key="1">
    <source>
        <dbReference type="EMBL" id="CEG16573.1"/>
    </source>
</evidence>
<comment type="caution">
    <text evidence="1">The sequence shown here is derived from an EMBL/GenBank/DDBJ whole genome shotgun (WGS) entry which is preliminary data.</text>
</comment>
<name>A0A0U5FE69_XANCI</name>
<dbReference type="PATRIC" id="fig|434928.28.peg.2428"/>
<dbReference type="KEGG" id="xcf:J172_02368"/>
<dbReference type="OMA" id="VTYHANA"/>
<dbReference type="Gene3D" id="1.10.30.50">
    <property type="match status" value="1"/>
</dbReference>
<dbReference type="KEGG" id="xcn:J169_02374"/>
<dbReference type="Proteomes" id="UP000052230">
    <property type="component" value="Unassembled WGS sequence"/>
</dbReference>
<protein>
    <submittedName>
        <fullName evidence="1">Phage-related protein</fullName>
    </submittedName>
</protein>
<evidence type="ECO:0000313" key="2">
    <source>
        <dbReference type="EMBL" id="MBD4339265.1"/>
    </source>
</evidence>
<evidence type="ECO:0000313" key="3">
    <source>
        <dbReference type="Proteomes" id="UP000052230"/>
    </source>
</evidence>
<dbReference type="EMBL" id="CCXZ01000138">
    <property type="protein sequence ID" value="CEG16573.1"/>
    <property type="molecule type" value="Genomic_DNA"/>
</dbReference>
<dbReference type="KEGG" id="xcw:J162_02366"/>
<sequence>MKALTPLPLIPSSYLDRYVAIRDKKHKETREPLVAAHALLTQRYQDHAEAIALGTLSSLTKNLQAIELSVPLRACYGGATKPLKMLKKDIKGAQPQRQLKYCPMCGTTLPKTYDHYLPAVEFPEFAVHPLNLVPCCALCNSIKDDDWLSAAGERQYLHAYVDALPDVQFVHVTLHEHPAMRGVGATFSLNIPASVPAAQRRLIEVHFRRLQLIARYDELGNDEIAEILSDCKTHQEAGGSQVRIFLCGRAADRTIVHGRNHWTAVLMSALAEHTKLQSWIDAA</sequence>
<organism evidence="1 3">
    <name type="scientific">Xanthomonas citri pv. citri</name>
    <dbReference type="NCBI Taxonomy" id="611301"/>
    <lineage>
        <taxon>Bacteria</taxon>
        <taxon>Pseudomonadati</taxon>
        <taxon>Pseudomonadota</taxon>
        <taxon>Gammaproteobacteria</taxon>
        <taxon>Lysobacterales</taxon>
        <taxon>Lysobacteraceae</taxon>
        <taxon>Xanthomonas</taxon>
    </lineage>
</organism>
<dbReference type="KEGG" id="xcu:J159_02365"/>
<accession>A0A0U5FE69</accession>
<gene>
    <name evidence="1" type="primary">ea</name>
    <name evidence="2" type="ORF">GUH15_25080</name>
    <name evidence="1" type="ORF">XAC3562_440035</name>
</gene>
<dbReference type="KEGG" id="xcm:J164_02363"/>
<dbReference type="RefSeq" id="WP_011051423.1">
    <property type="nucleotide sequence ID" value="NZ_CP020885.1"/>
</dbReference>
<proteinExistence type="predicted"/>
<dbReference type="EMBL" id="JAABFR010002178">
    <property type="protein sequence ID" value="MBD4339265.1"/>
    <property type="molecule type" value="Genomic_DNA"/>
</dbReference>
<keyword evidence="3" id="KW-1185">Reference proteome</keyword>
<reference evidence="2" key="2">
    <citation type="submission" date="2020-01" db="EMBL/GenBank/DDBJ databases">
        <authorList>
            <person name="Richard D."/>
        </authorList>
    </citation>
    <scope>NUCLEOTIDE SEQUENCE</scope>
    <source>
        <strain evidence="2">JP541</strain>
    </source>
</reference>
<reference evidence="1 3" key="1">
    <citation type="submission" date="2014-09" db="EMBL/GenBank/DDBJ databases">
        <authorList>
            <person name="Regsiter A."/>
        </authorList>
    </citation>
    <scope>NUCLEOTIDE SEQUENCE [LARGE SCALE GENOMIC DNA]</scope>
</reference>
<dbReference type="KEGG" id="xcr:J163_02361"/>